<evidence type="ECO:0000313" key="1">
    <source>
        <dbReference type="EMBL" id="KAF7376549.1"/>
    </source>
</evidence>
<keyword evidence="2" id="KW-1185">Reference proteome</keyword>
<dbReference type="OrthoDB" id="2100988at2759"/>
<protein>
    <submittedName>
        <fullName evidence="1">PALP domain-containing protein</fullName>
    </submittedName>
</protein>
<comment type="caution">
    <text evidence="1">The sequence shown here is derived from an EMBL/GenBank/DDBJ whole genome shotgun (WGS) entry which is preliminary data.</text>
</comment>
<reference evidence="1" key="1">
    <citation type="submission" date="2020-05" db="EMBL/GenBank/DDBJ databases">
        <title>Mycena genomes resolve the evolution of fungal bioluminescence.</title>
        <authorList>
            <person name="Tsai I.J."/>
        </authorList>
    </citation>
    <scope>NUCLEOTIDE SEQUENCE</scope>
    <source>
        <strain evidence="1">160909Yilan</strain>
    </source>
</reference>
<proteinExistence type="predicted"/>
<organism evidence="1 2">
    <name type="scientific">Mycena sanguinolenta</name>
    <dbReference type="NCBI Taxonomy" id="230812"/>
    <lineage>
        <taxon>Eukaryota</taxon>
        <taxon>Fungi</taxon>
        <taxon>Dikarya</taxon>
        <taxon>Basidiomycota</taxon>
        <taxon>Agaricomycotina</taxon>
        <taxon>Agaricomycetes</taxon>
        <taxon>Agaricomycetidae</taxon>
        <taxon>Agaricales</taxon>
        <taxon>Marasmiineae</taxon>
        <taxon>Mycenaceae</taxon>
        <taxon>Mycena</taxon>
    </lineage>
</organism>
<gene>
    <name evidence="1" type="ORF">MSAN_00071100</name>
</gene>
<accession>A0A8H6ZFS0</accession>
<name>A0A8H6ZFS0_9AGAR</name>
<evidence type="ECO:0000313" key="2">
    <source>
        <dbReference type="Proteomes" id="UP000623467"/>
    </source>
</evidence>
<sequence>MTKHGESPKKVPASANRVLKEHGGIQQRKNPRICWYNMKAKSEARNHVPKFRPSAIAFGANKHLVCYHFALRLSSWAAALDIHIQNSFGHPAGGWWSQPANWKMNTFIVSCGMAFVCGAIIRGVAHREAELAGEPLERRRLSTIWRESLHKKVEARNLEASEAAKSG</sequence>
<dbReference type="Proteomes" id="UP000623467">
    <property type="component" value="Unassembled WGS sequence"/>
</dbReference>
<dbReference type="AlphaFoldDB" id="A0A8H6ZFS0"/>
<dbReference type="EMBL" id="JACAZH010000001">
    <property type="protein sequence ID" value="KAF7376549.1"/>
    <property type="molecule type" value="Genomic_DNA"/>
</dbReference>